<dbReference type="InterPro" id="IPR036388">
    <property type="entry name" value="WH-like_DNA-bd_sf"/>
</dbReference>
<feature type="domain" description="HTH arsR-type" evidence="4">
    <location>
        <begin position="259"/>
        <end position="349"/>
    </location>
</feature>
<evidence type="ECO:0000256" key="1">
    <source>
        <dbReference type="ARBA" id="ARBA00023015"/>
    </source>
</evidence>
<keyword evidence="1" id="KW-0805">Transcription regulation</keyword>
<dbReference type="PANTHER" id="PTHR33154:SF18">
    <property type="entry name" value="ARSENICAL RESISTANCE OPERON REPRESSOR"/>
    <property type="match status" value="1"/>
</dbReference>
<comment type="caution">
    <text evidence="5">The sequence shown here is derived from an EMBL/GenBank/DDBJ whole genome shotgun (WGS) entry which is preliminary data.</text>
</comment>
<evidence type="ECO:0000259" key="4">
    <source>
        <dbReference type="PROSITE" id="PS50987"/>
    </source>
</evidence>
<sequence length="349" mass="40765">MEVFSMSSRKRETYQVEVKHSLLWEAALGIAAITNDRLLKTLDYTEKQWQTIKKSLSTEMLAHLEAVQEKNTWKTILLLLHEKDMCSVEEFNDFVDQLDEEELRYNAIPYLGKKHQEDRRLASQGDEEAVARLQDVSKDSAFFPRYIAYISQVDAHHLKSHIQEVMAGWYEAVIQPDEAMFKGILERDAFSKKKRIEKLEAEDFVEWATHGIRYMPEPSVYKVIMIPQFIYRPWNVEADIEGAKIFYYPVANESIQPNDPYVPDQMLVQKFKALGDENRLRMLKILMGGGRTLKEMTEEIGMGKTTVYHHLKLLKSARLIVAYGPRYHVSPRAWEMLPKELELFLGEEK</sequence>
<dbReference type="AlphaFoldDB" id="A0A3E0J067"/>
<dbReference type="Proteomes" id="UP000256305">
    <property type="component" value="Unassembled WGS sequence"/>
</dbReference>
<dbReference type="RefSeq" id="WP_115824977.1">
    <property type="nucleotide sequence ID" value="NZ_QUAE01000028.1"/>
</dbReference>
<organism evidence="5 6">
    <name type="scientific">Halobacillus trueperi</name>
    <dbReference type="NCBI Taxonomy" id="156205"/>
    <lineage>
        <taxon>Bacteria</taxon>
        <taxon>Bacillati</taxon>
        <taxon>Bacillota</taxon>
        <taxon>Bacilli</taxon>
        <taxon>Bacillales</taxon>
        <taxon>Bacillaceae</taxon>
        <taxon>Halobacillus</taxon>
    </lineage>
</organism>
<gene>
    <name evidence="5" type="ORF">DYE48_19220</name>
</gene>
<dbReference type="CDD" id="cd00090">
    <property type="entry name" value="HTH_ARSR"/>
    <property type="match status" value="1"/>
</dbReference>
<dbReference type="PRINTS" id="PR00778">
    <property type="entry name" value="HTHARSR"/>
</dbReference>
<dbReference type="Pfam" id="PF12840">
    <property type="entry name" value="HTH_20"/>
    <property type="match status" value="1"/>
</dbReference>
<name>A0A3E0J067_9BACI</name>
<keyword evidence="6" id="KW-1185">Reference proteome</keyword>
<proteinExistence type="predicted"/>
<dbReference type="SUPFAM" id="SSF46785">
    <property type="entry name" value="Winged helix' DNA-binding domain"/>
    <property type="match status" value="1"/>
</dbReference>
<reference evidence="5 6" key="1">
    <citation type="submission" date="2018-08" db="EMBL/GenBank/DDBJ databases">
        <title>Genome sequence of Halobacillus trueperi KCTC 3686.</title>
        <authorList>
            <person name="Cho K.H."/>
            <person name="Kwak M.-J."/>
            <person name="Kim B.-Y."/>
            <person name="Chun J."/>
        </authorList>
    </citation>
    <scope>NUCLEOTIDE SEQUENCE [LARGE SCALE GENOMIC DNA]</scope>
    <source>
        <strain evidence="5 6">KCTC 3686</strain>
    </source>
</reference>
<dbReference type="SMART" id="SM00418">
    <property type="entry name" value="HTH_ARSR"/>
    <property type="match status" value="1"/>
</dbReference>
<evidence type="ECO:0000313" key="6">
    <source>
        <dbReference type="Proteomes" id="UP000256305"/>
    </source>
</evidence>
<protein>
    <submittedName>
        <fullName evidence="5">ArsR family transcriptional regulator</fullName>
    </submittedName>
</protein>
<evidence type="ECO:0000313" key="5">
    <source>
        <dbReference type="EMBL" id="REJ06252.1"/>
    </source>
</evidence>
<dbReference type="EMBL" id="QUAE01000028">
    <property type="protein sequence ID" value="REJ06252.1"/>
    <property type="molecule type" value="Genomic_DNA"/>
</dbReference>
<dbReference type="InterPro" id="IPR011991">
    <property type="entry name" value="ArsR-like_HTH"/>
</dbReference>
<dbReference type="PROSITE" id="PS50987">
    <property type="entry name" value="HTH_ARSR_2"/>
    <property type="match status" value="1"/>
</dbReference>
<accession>A0A3E0J067</accession>
<dbReference type="GO" id="GO:0003677">
    <property type="term" value="F:DNA binding"/>
    <property type="evidence" value="ECO:0007669"/>
    <property type="project" value="UniProtKB-KW"/>
</dbReference>
<dbReference type="InterPro" id="IPR051081">
    <property type="entry name" value="HTH_MetalResp_TranReg"/>
</dbReference>
<dbReference type="PANTHER" id="PTHR33154">
    <property type="entry name" value="TRANSCRIPTIONAL REGULATOR, ARSR FAMILY"/>
    <property type="match status" value="1"/>
</dbReference>
<dbReference type="GO" id="GO:0003700">
    <property type="term" value="F:DNA-binding transcription factor activity"/>
    <property type="evidence" value="ECO:0007669"/>
    <property type="project" value="InterPro"/>
</dbReference>
<dbReference type="InterPro" id="IPR001845">
    <property type="entry name" value="HTH_ArsR_DNA-bd_dom"/>
</dbReference>
<evidence type="ECO:0000256" key="3">
    <source>
        <dbReference type="ARBA" id="ARBA00023163"/>
    </source>
</evidence>
<dbReference type="InterPro" id="IPR036390">
    <property type="entry name" value="WH_DNA-bd_sf"/>
</dbReference>
<evidence type="ECO:0000256" key="2">
    <source>
        <dbReference type="ARBA" id="ARBA00023125"/>
    </source>
</evidence>
<keyword evidence="3" id="KW-0804">Transcription</keyword>
<dbReference type="Gene3D" id="1.10.10.10">
    <property type="entry name" value="Winged helix-like DNA-binding domain superfamily/Winged helix DNA-binding domain"/>
    <property type="match status" value="1"/>
</dbReference>
<keyword evidence="2" id="KW-0238">DNA-binding</keyword>